<dbReference type="Pfam" id="PF02602">
    <property type="entry name" value="HEM4"/>
    <property type="match status" value="1"/>
</dbReference>
<accession>A0ABV7A303</accession>
<dbReference type="InterPro" id="IPR003754">
    <property type="entry name" value="4pyrrol_synth_uPrphyn_synth"/>
</dbReference>
<dbReference type="InterPro" id="IPR039793">
    <property type="entry name" value="UROS/Hem4"/>
</dbReference>
<dbReference type="SUPFAM" id="SSF69618">
    <property type="entry name" value="HemD-like"/>
    <property type="match status" value="1"/>
</dbReference>
<keyword evidence="2" id="KW-0456">Lyase</keyword>
<keyword evidence="3" id="KW-1185">Reference proteome</keyword>
<name>A0ABV7A303_9BACI</name>
<dbReference type="EMBL" id="JBHRRZ010000005">
    <property type="protein sequence ID" value="MFC2947365.1"/>
    <property type="molecule type" value="Genomic_DNA"/>
</dbReference>
<evidence type="ECO:0000313" key="2">
    <source>
        <dbReference type="EMBL" id="MFC2947365.1"/>
    </source>
</evidence>
<dbReference type="CDD" id="cd06578">
    <property type="entry name" value="HemD"/>
    <property type="match status" value="1"/>
</dbReference>
<evidence type="ECO:0000313" key="3">
    <source>
        <dbReference type="Proteomes" id="UP001595387"/>
    </source>
</evidence>
<dbReference type="NCBIfam" id="NF004584">
    <property type="entry name" value="PRK05928.2-1"/>
    <property type="match status" value="1"/>
</dbReference>
<proteinExistence type="predicted"/>
<dbReference type="EC" id="4.2.1.75" evidence="2"/>
<evidence type="ECO:0000259" key="1">
    <source>
        <dbReference type="Pfam" id="PF02602"/>
    </source>
</evidence>
<dbReference type="PANTHER" id="PTHR40082">
    <property type="entry name" value="BLR5956 PROTEIN"/>
    <property type="match status" value="1"/>
</dbReference>
<dbReference type="GO" id="GO:0004852">
    <property type="term" value="F:uroporphyrinogen-III synthase activity"/>
    <property type="evidence" value="ECO:0007669"/>
    <property type="project" value="UniProtKB-EC"/>
</dbReference>
<sequence>MKKLEGKQVGVAAARSADAISSLIINNGGSPKVFSIQGEQLLNEEISRSNISELLSRPFDYVLLTTGIGAKTLEQAAEQLGLVPDFIDKLGHTKLAIRGSKTLKWLKQHSLTTSIEAEDGTMENLLNKLSEESNGGKQVFLQAYNEDDASLKGKLEELGYTVYLSKPYQYRNPDRETLNSLQKQITNRTLDAVIFTSKTQVQNLFLEGSTAQKELMEAFNEDVLAVAVGKVTAKRLESYGVSNVFQPTDPKMGRMVVELANFYDVKRNEASRP</sequence>
<protein>
    <submittedName>
        <fullName evidence="2">Uroporphyrinogen-III synthase</fullName>
        <ecNumber evidence="2">4.2.1.75</ecNumber>
    </submittedName>
</protein>
<gene>
    <name evidence="2" type="ORF">ACFODW_03165</name>
</gene>
<dbReference type="RefSeq" id="WP_390302868.1">
    <property type="nucleotide sequence ID" value="NZ_JBHRRZ010000005.1"/>
</dbReference>
<dbReference type="Proteomes" id="UP001595387">
    <property type="component" value="Unassembled WGS sequence"/>
</dbReference>
<reference evidence="3" key="1">
    <citation type="journal article" date="2019" name="Int. J. Syst. Evol. Microbiol.">
        <title>The Global Catalogue of Microorganisms (GCM) 10K type strain sequencing project: providing services to taxonomists for standard genome sequencing and annotation.</title>
        <authorList>
            <consortium name="The Broad Institute Genomics Platform"/>
            <consortium name="The Broad Institute Genome Sequencing Center for Infectious Disease"/>
            <person name="Wu L."/>
            <person name="Ma J."/>
        </authorList>
    </citation>
    <scope>NUCLEOTIDE SEQUENCE [LARGE SCALE GENOMIC DNA]</scope>
    <source>
        <strain evidence="3">KCTC 13193</strain>
    </source>
</reference>
<feature type="domain" description="Tetrapyrrole biosynthesis uroporphyrinogen III synthase" evidence="1">
    <location>
        <begin position="23"/>
        <end position="256"/>
    </location>
</feature>
<comment type="caution">
    <text evidence="2">The sequence shown here is derived from an EMBL/GenBank/DDBJ whole genome shotgun (WGS) entry which is preliminary data.</text>
</comment>
<dbReference type="InterPro" id="IPR036108">
    <property type="entry name" value="4pyrrol_syn_uPrphyn_synt_sf"/>
</dbReference>
<organism evidence="2 3">
    <name type="scientific">Virgibacillus sediminis</name>
    <dbReference type="NCBI Taxonomy" id="202260"/>
    <lineage>
        <taxon>Bacteria</taxon>
        <taxon>Bacillati</taxon>
        <taxon>Bacillota</taxon>
        <taxon>Bacilli</taxon>
        <taxon>Bacillales</taxon>
        <taxon>Bacillaceae</taxon>
        <taxon>Virgibacillus</taxon>
    </lineage>
</organism>
<dbReference type="Gene3D" id="3.40.50.10090">
    <property type="match status" value="2"/>
</dbReference>
<dbReference type="PANTHER" id="PTHR40082:SF1">
    <property type="entry name" value="BLR5956 PROTEIN"/>
    <property type="match status" value="1"/>
</dbReference>